<feature type="non-terminal residue" evidence="1">
    <location>
        <position position="1"/>
    </location>
</feature>
<proteinExistence type="predicted"/>
<dbReference type="Proteomes" id="UP000217790">
    <property type="component" value="Unassembled WGS sequence"/>
</dbReference>
<keyword evidence="2" id="KW-1185">Reference proteome</keyword>
<evidence type="ECO:0008006" key="3">
    <source>
        <dbReference type="Google" id="ProtNLM"/>
    </source>
</evidence>
<feature type="non-terminal residue" evidence="1">
    <location>
        <position position="237"/>
    </location>
</feature>
<name>A0A2H3EKD7_ARMGA</name>
<reference evidence="2" key="1">
    <citation type="journal article" date="2017" name="Nat. Ecol. Evol.">
        <title>Genome expansion and lineage-specific genetic innovations in the forest pathogenic fungi Armillaria.</title>
        <authorList>
            <person name="Sipos G."/>
            <person name="Prasanna A.N."/>
            <person name="Walter M.C."/>
            <person name="O'Connor E."/>
            <person name="Balint B."/>
            <person name="Krizsan K."/>
            <person name="Kiss B."/>
            <person name="Hess J."/>
            <person name="Varga T."/>
            <person name="Slot J."/>
            <person name="Riley R."/>
            <person name="Boka B."/>
            <person name="Rigling D."/>
            <person name="Barry K."/>
            <person name="Lee J."/>
            <person name="Mihaltcheva S."/>
            <person name="LaButti K."/>
            <person name="Lipzen A."/>
            <person name="Waldron R."/>
            <person name="Moloney N.M."/>
            <person name="Sperisen C."/>
            <person name="Kredics L."/>
            <person name="Vagvoelgyi C."/>
            <person name="Patrignani A."/>
            <person name="Fitzpatrick D."/>
            <person name="Nagy I."/>
            <person name="Doyle S."/>
            <person name="Anderson J.B."/>
            <person name="Grigoriev I.V."/>
            <person name="Gueldener U."/>
            <person name="Muensterkoetter M."/>
            <person name="Nagy L.G."/>
        </authorList>
    </citation>
    <scope>NUCLEOTIDE SEQUENCE [LARGE SCALE GENOMIC DNA]</scope>
    <source>
        <strain evidence="2">Ar21-2</strain>
    </source>
</reference>
<evidence type="ECO:0000313" key="1">
    <source>
        <dbReference type="EMBL" id="PBK99606.1"/>
    </source>
</evidence>
<dbReference type="OMA" id="DTWIALM"/>
<dbReference type="OrthoDB" id="5418601at2759"/>
<dbReference type="InParanoid" id="A0A2H3EKD7"/>
<dbReference type="EMBL" id="KZ293647">
    <property type="protein sequence ID" value="PBK99606.1"/>
    <property type="molecule type" value="Genomic_DNA"/>
</dbReference>
<gene>
    <name evidence="1" type="ORF">ARMGADRAFT_881935</name>
</gene>
<sequence>TPINGCEWPVPIPKGANLDLIRIEMLNLGLEYTWLDVLCLRQRGGSREDLHVEEWKLDVPTIGGIYLNAHVVCYLSGLGMPLSLKEGDLESDRCWFRRAWTLQEVGWARTIAGDTPDGPMHSEPIDDTGNYKDEILTKFHKLLKAADNSLYLYGALSAMQDRISTYPVDTVAGLAFCLETDSIPVYYESQSLGDAWSALIDEMDTWNRGNLLFTYPEPGSACKKWRPSWEQVMTKSL</sequence>
<accession>A0A2H3EKD7</accession>
<organism evidence="1 2">
    <name type="scientific">Armillaria gallica</name>
    <name type="common">Bulbous honey fungus</name>
    <name type="synonym">Armillaria bulbosa</name>
    <dbReference type="NCBI Taxonomy" id="47427"/>
    <lineage>
        <taxon>Eukaryota</taxon>
        <taxon>Fungi</taxon>
        <taxon>Dikarya</taxon>
        <taxon>Basidiomycota</taxon>
        <taxon>Agaricomycotina</taxon>
        <taxon>Agaricomycetes</taxon>
        <taxon>Agaricomycetidae</taxon>
        <taxon>Agaricales</taxon>
        <taxon>Marasmiineae</taxon>
        <taxon>Physalacriaceae</taxon>
        <taxon>Armillaria</taxon>
    </lineage>
</organism>
<evidence type="ECO:0000313" key="2">
    <source>
        <dbReference type="Proteomes" id="UP000217790"/>
    </source>
</evidence>
<dbReference type="AlphaFoldDB" id="A0A2H3EKD7"/>
<protein>
    <recommendedName>
        <fullName evidence="3">Heterokaryon incompatibility domain-containing protein</fullName>
    </recommendedName>
</protein>